<dbReference type="EMBL" id="CP144103">
    <property type="protein sequence ID" value="WWC89978.1"/>
    <property type="molecule type" value="Genomic_DNA"/>
</dbReference>
<dbReference type="PANTHER" id="PTHR23204">
    <property type="entry name" value="CLEAVAGE AND POLYADENYLATION SPECIFIC FACTOR"/>
    <property type="match status" value="1"/>
</dbReference>
<protein>
    <submittedName>
        <fullName evidence="2">Uncharacterized protein</fullName>
    </submittedName>
</protein>
<gene>
    <name evidence="2" type="ORF">L201_004907</name>
</gene>
<sequence length="272" mass="30040">MSSGPTESTMNSNRGPINEFRPRSQNSSHPRPHSRPTTTPCPPPGSFHKKLTGLDPSCEEIDSVVVQDLHWWTRDYDLVLLARDLGFEVETKDVHFLDHKVNGKSKGQAVINCYSKDNAMKLHDYLQINMFQGKKIPSALAATAFGNPLHPGNQEFPTARPLSTAIHSSVRQPTNAHGGVNFNRVRPNSRTVIQANLGVGHPNGRNFTMGNFNPVPVPPTTTGEMVPIDPAIAWSSHQEGFIPAPYGYVPMNQPLEYNGQEFMMGMMPPVTH</sequence>
<dbReference type="InterPro" id="IPR034772">
    <property type="entry name" value="CPSF6/7"/>
</dbReference>
<dbReference type="RefSeq" id="XP_066076741.1">
    <property type="nucleotide sequence ID" value="XM_066220644.1"/>
</dbReference>
<dbReference type="InterPro" id="IPR012677">
    <property type="entry name" value="Nucleotide-bd_a/b_plait_sf"/>
</dbReference>
<dbReference type="AlphaFoldDB" id="A0AAX4JYM5"/>
<feature type="compositionally biased region" description="Polar residues" evidence="1">
    <location>
        <begin position="1"/>
        <end position="15"/>
    </location>
</feature>
<dbReference type="InterPro" id="IPR035979">
    <property type="entry name" value="RBD_domain_sf"/>
</dbReference>
<proteinExistence type="predicted"/>
<accession>A0AAX4JYM5</accession>
<evidence type="ECO:0000313" key="2">
    <source>
        <dbReference type="EMBL" id="WWC89978.1"/>
    </source>
</evidence>
<reference evidence="2 3" key="1">
    <citation type="submission" date="2024-01" db="EMBL/GenBank/DDBJ databases">
        <title>Comparative genomics of Cryptococcus and Kwoniella reveals pathogenesis evolution and contrasting modes of karyotype evolution via chromosome fusion or intercentromeric recombination.</title>
        <authorList>
            <person name="Coelho M.A."/>
            <person name="David-Palma M."/>
            <person name="Shea T."/>
            <person name="Bowers K."/>
            <person name="McGinley-Smith S."/>
            <person name="Mohammad A.W."/>
            <person name="Gnirke A."/>
            <person name="Yurkov A.M."/>
            <person name="Nowrousian M."/>
            <person name="Sun S."/>
            <person name="Cuomo C.A."/>
            <person name="Heitman J."/>
        </authorList>
    </citation>
    <scope>NUCLEOTIDE SEQUENCE [LARGE SCALE GENOMIC DNA]</scope>
    <source>
        <strain evidence="2 3">CBS 6074</strain>
    </source>
</reference>
<dbReference type="SUPFAM" id="SSF54928">
    <property type="entry name" value="RNA-binding domain, RBD"/>
    <property type="match status" value="1"/>
</dbReference>
<dbReference type="GO" id="GO:0003676">
    <property type="term" value="F:nucleic acid binding"/>
    <property type="evidence" value="ECO:0007669"/>
    <property type="project" value="InterPro"/>
</dbReference>
<name>A0AAX4JYM5_9TREE</name>
<organism evidence="2 3">
    <name type="scientific">Kwoniella dendrophila CBS 6074</name>
    <dbReference type="NCBI Taxonomy" id="1295534"/>
    <lineage>
        <taxon>Eukaryota</taxon>
        <taxon>Fungi</taxon>
        <taxon>Dikarya</taxon>
        <taxon>Basidiomycota</taxon>
        <taxon>Agaricomycotina</taxon>
        <taxon>Tremellomycetes</taxon>
        <taxon>Tremellales</taxon>
        <taxon>Cryptococcaceae</taxon>
        <taxon>Kwoniella</taxon>
    </lineage>
</organism>
<keyword evidence="3" id="KW-1185">Reference proteome</keyword>
<evidence type="ECO:0000313" key="3">
    <source>
        <dbReference type="Proteomes" id="UP001355207"/>
    </source>
</evidence>
<dbReference type="GO" id="GO:0006397">
    <property type="term" value="P:mRNA processing"/>
    <property type="evidence" value="ECO:0007669"/>
    <property type="project" value="UniProtKB-KW"/>
</dbReference>
<dbReference type="Proteomes" id="UP001355207">
    <property type="component" value="Chromosome 6"/>
</dbReference>
<feature type="region of interest" description="Disordered" evidence="1">
    <location>
        <begin position="1"/>
        <end position="49"/>
    </location>
</feature>
<dbReference type="GO" id="GO:0005634">
    <property type="term" value="C:nucleus"/>
    <property type="evidence" value="ECO:0007669"/>
    <property type="project" value="UniProtKB-SubCell"/>
</dbReference>
<dbReference type="Gene3D" id="3.30.70.330">
    <property type="match status" value="1"/>
</dbReference>
<dbReference type="GeneID" id="91095577"/>
<evidence type="ECO:0000256" key="1">
    <source>
        <dbReference type="SAM" id="MobiDB-lite"/>
    </source>
</evidence>